<gene>
    <name evidence="2" type="ORF">HanXRQr2_Chr10g0429221</name>
</gene>
<dbReference type="PROSITE" id="PS00798">
    <property type="entry name" value="ALDOKETO_REDUCTASE_1"/>
    <property type="match status" value="1"/>
</dbReference>
<reference evidence="2" key="2">
    <citation type="submission" date="2020-06" db="EMBL/GenBank/DDBJ databases">
        <title>Helianthus annuus Genome sequencing and assembly Release 2.</title>
        <authorList>
            <person name="Gouzy J."/>
            <person name="Langlade N."/>
            <person name="Munos S."/>
        </authorList>
    </citation>
    <scope>NUCLEOTIDE SEQUENCE</scope>
    <source>
        <tissue evidence="2">Leaves</tissue>
    </source>
</reference>
<dbReference type="InterPro" id="IPR020471">
    <property type="entry name" value="AKR"/>
</dbReference>
<accession>A0A9K3HW77</accession>
<dbReference type="GO" id="GO:0005829">
    <property type="term" value="C:cytosol"/>
    <property type="evidence" value="ECO:0000318"/>
    <property type="project" value="GO_Central"/>
</dbReference>
<dbReference type="GO" id="GO:0004032">
    <property type="term" value="F:aldose reductase (NADPH) activity"/>
    <property type="evidence" value="ECO:0000318"/>
    <property type="project" value="GO_Central"/>
</dbReference>
<keyword evidence="3" id="KW-1185">Reference proteome</keyword>
<dbReference type="EMBL" id="MNCJ02000325">
    <property type="protein sequence ID" value="KAF5785485.1"/>
    <property type="molecule type" value="Genomic_DNA"/>
</dbReference>
<evidence type="ECO:0000313" key="2">
    <source>
        <dbReference type="EMBL" id="KAF5785485.1"/>
    </source>
</evidence>
<dbReference type="SUPFAM" id="SSF51430">
    <property type="entry name" value="NAD(P)-linked oxidoreductase"/>
    <property type="match status" value="1"/>
</dbReference>
<dbReference type="InterPro" id="IPR023210">
    <property type="entry name" value="NADP_OxRdtase_dom"/>
</dbReference>
<dbReference type="Gramene" id="mRNA:HanXRQr2_Chr10g0429221">
    <property type="protein sequence ID" value="mRNA:HanXRQr2_Chr10g0429221"/>
    <property type="gene ID" value="HanXRQr2_Chr10g0429221"/>
</dbReference>
<dbReference type="EC" id="1.1.1.21" evidence="2"/>
<dbReference type="AlphaFoldDB" id="A0A9K3HW77"/>
<feature type="domain" description="NADP-dependent oxidoreductase" evidence="1">
    <location>
        <begin position="27"/>
        <end position="192"/>
    </location>
</feature>
<reference evidence="2" key="1">
    <citation type="journal article" date="2017" name="Nature">
        <title>The sunflower genome provides insights into oil metabolism, flowering and Asterid evolution.</title>
        <authorList>
            <person name="Badouin H."/>
            <person name="Gouzy J."/>
            <person name="Grassa C.J."/>
            <person name="Murat F."/>
            <person name="Staton S.E."/>
            <person name="Cottret L."/>
            <person name="Lelandais-Briere C."/>
            <person name="Owens G.L."/>
            <person name="Carrere S."/>
            <person name="Mayjonade B."/>
            <person name="Legrand L."/>
            <person name="Gill N."/>
            <person name="Kane N.C."/>
            <person name="Bowers J.E."/>
            <person name="Hubner S."/>
            <person name="Bellec A."/>
            <person name="Berard A."/>
            <person name="Berges H."/>
            <person name="Blanchet N."/>
            <person name="Boniface M.C."/>
            <person name="Brunel D."/>
            <person name="Catrice O."/>
            <person name="Chaidir N."/>
            <person name="Claudel C."/>
            <person name="Donnadieu C."/>
            <person name="Faraut T."/>
            <person name="Fievet G."/>
            <person name="Helmstetter N."/>
            <person name="King M."/>
            <person name="Knapp S.J."/>
            <person name="Lai Z."/>
            <person name="Le Paslier M.C."/>
            <person name="Lippi Y."/>
            <person name="Lorenzon L."/>
            <person name="Mandel J.R."/>
            <person name="Marage G."/>
            <person name="Marchand G."/>
            <person name="Marquand E."/>
            <person name="Bret-Mestries E."/>
            <person name="Morien E."/>
            <person name="Nambeesan S."/>
            <person name="Nguyen T."/>
            <person name="Pegot-Espagnet P."/>
            <person name="Pouilly N."/>
            <person name="Raftis F."/>
            <person name="Sallet E."/>
            <person name="Schiex T."/>
            <person name="Thomas J."/>
            <person name="Vandecasteele C."/>
            <person name="Vares D."/>
            <person name="Vear F."/>
            <person name="Vautrin S."/>
            <person name="Crespi M."/>
            <person name="Mangin B."/>
            <person name="Burke J.M."/>
            <person name="Salse J."/>
            <person name="Munos S."/>
            <person name="Vincourt P."/>
            <person name="Rieseberg L.H."/>
            <person name="Langlade N.B."/>
        </authorList>
    </citation>
    <scope>NUCLEOTIDE SEQUENCE</scope>
    <source>
        <tissue evidence="2">Leaves</tissue>
    </source>
</reference>
<dbReference type="InterPro" id="IPR036812">
    <property type="entry name" value="NAD(P)_OxRdtase_dom_sf"/>
</dbReference>
<organism evidence="2 3">
    <name type="scientific">Helianthus annuus</name>
    <name type="common">Common sunflower</name>
    <dbReference type="NCBI Taxonomy" id="4232"/>
    <lineage>
        <taxon>Eukaryota</taxon>
        <taxon>Viridiplantae</taxon>
        <taxon>Streptophyta</taxon>
        <taxon>Embryophyta</taxon>
        <taxon>Tracheophyta</taxon>
        <taxon>Spermatophyta</taxon>
        <taxon>Magnoliopsida</taxon>
        <taxon>eudicotyledons</taxon>
        <taxon>Gunneridae</taxon>
        <taxon>Pentapetalae</taxon>
        <taxon>asterids</taxon>
        <taxon>campanulids</taxon>
        <taxon>Asterales</taxon>
        <taxon>Asteraceae</taxon>
        <taxon>Asteroideae</taxon>
        <taxon>Heliantheae alliance</taxon>
        <taxon>Heliantheae</taxon>
        <taxon>Helianthus</taxon>
    </lineage>
</organism>
<evidence type="ECO:0000259" key="1">
    <source>
        <dbReference type="Pfam" id="PF00248"/>
    </source>
</evidence>
<dbReference type="Pfam" id="PF00248">
    <property type="entry name" value="Aldo_ket_red"/>
    <property type="match status" value="1"/>
</dbReference>
<dbReference type="PROSITE" id="PS00062">
    <property type="entry name" value="ALDOKETO_REDUCTASE_2"/>
    <property type="match status" value="1"/>
</dbReference>
<dbReference type="PRINTS" id="PR00069">
    <property type="entry name" value="ALDKETRDTASE"/>
</dbReference>
<comment type="caution">
    <text evidence="2">The sequence shown here is derived from an EMBL/GenBank/DDBJ whole genome shotgun (WGS) entry which is preliminary data.</text>
</comment>
<protein>
    <submittedName>
        <fullName evidence="2">Aldehyde reductase</fullName>
        <ecNumber evidence="2">1.1.1.21</ecNumber>
    </submittedName>
</protein>
<evidence type="ECO:0000313" key="3">
    <source>
        <dbReference type="Proteomes" id="UP000215914"/>
    </source>
</evidence>
<dbReference type="PANTHER" id="PTHR11732">
    <property type="entry name" value="ALDO/KETO REDUCTASE"/>
    <property type="match status" value="1"/>
</dbReference>
<keyword evidence="2" id="KW-0560">Oxidoreductase</keyword>
<proteinExistence type="predicted"/>
<dbReference type="InterPro" id="IPR018170">
    <property type="entry name" value="Aldo/ket_reductase_CS"/>
</dbReference>
<dbReference type="Proteomes" id="UP000215914">
    <property type="component" value="Unassembled WGS sequence"/>
</dbReference>
<sequence>MAQSTLRAKEEEQYSFVLLSGHRIPAVGLGTWQSGSEASNSVATAVLEAGYRHIDTAWEYGVQEEVGKGLKAAMEAGIERNDLFVTSKLWCSDLSPERVRPALLNTLQELQLDYLDLYLIHWPFRLKDGASRPPKAGEVLEFDMEGVWREMEKLVAQDLVRDIGISNFTLKKLNKLTGFAQTMPSVCQVIINNIILLYK</sequence>
<name>A0A9K3HW77_HELAN</name>
<dbReference type="Gene3D" id="3.20.20.100">
    <property type="entry name" value="NADP-dependent oxidoreductase domain"/>
    <property type="match status" value="1"/>
</dbReference>